<dbReference type="EMBL" id="HG996467">
    <property type="protein sequence ID" value="CAG1861451.1"/>
    <property type="molecule type" value="Genomic_DNA"/>
</dbReference>
<evidence type="ECO:0000313" key="7">
    <source>
        <dbReference type="EnsemblPlants" id="Ma02_p08330.1"/>
    </source>
</evidence>
<keyword evidence="3" id="KW-0371">Homeobox</keyword>
<evidence type="ECO:0000256" key="4">
    <source>
        <dbReference type="ARBA" id="ARBA00023242"/>
    </source>
</evidence>
<reference evidence="6" key="1">
    <citation type="submission" date="2021-03" db="EMBL/GenBank/DDBJ databases">
        <authorList>
            <consortium name="Genoscope - CEA"/>
            <person name="William W."/>
        </authorList>
    </citation>
    <scope>NUCLEOTIDE SEQUENCE</scope>
    <source>
        <strain evidence="6">Doubled-haploid Pahang</strain>
    </source>
</reference>
<organism evidence="7 8">
    <name type="scientific">Musa acuminata subsp. malaccensis</name>
    <name type="common">Wild banana</name>
    <name type="synonym">Musa malaccensis</name>
    <dbReference type="NCBI Taxonomy" id="214687"/>
    <lineage>
        <taxon>Eukaryota</taxon>
        <taxon>Viridiplantae</taxon>
        <taxon>Streptophyta</taxon>
        <taxon>Embryophyta</taxon>
        <taxon>Tracheophyta</taxon>
        <taxon>Spermatophyta</taxon>
        <taxon>Magnoliopsida</taxon>
        <taxon>Liliopsida</taxon>
        <taxon>Zingiberales</taxon>
        <taxon>Musaceae</taxon>
        <taxon>Musa</taxon>
    </lineage>
</organism>
<accession>A0A804I0K6</accession>
<dbReference type="SUPFAM" id="SSF46689">
    <property type="entry name" value="Homeodomain-like"/>
    <property type="match status" value="1"/>
</dbReference>
<protein>
    <submittedName>
        <fullName evidence="6">(wild Malaysian banana) hypothetical protein</fullName>
    </submittedName>
</protein>
<dbReference type="GO" id="GO:0005634">
    <property type="term" value="C:nucleus"/>
    <property type="evidence" value="ECO:0000318"/>
    <property type="project" value="GO_Central"/>
</dbReference>
<dbReference type="Proteomes" id="UP000012960">
    <property type="component" value="Unplaced"/>
</dbReference>
<dbReference type="InterPro" id="IPR001356">
    <property type="entry name" value="HD"/>
</dbReference>
<comment type="subcellular location">
    <subcellularLocation>
        <location evidence="1">Nucleus</location>
    </subcellularLocation>
</comment>
<keyword evidence="4" id="KW-0539">Nucleus</keyword>
<reference evidence="7" key="2">
    <citation type="submission" date="2021-05" db="UniProtKB">
        <authorList>
            <consortium name="EnsemblPlants"/>
        </authorList>
    </citation>
    <scope>IDENTIFICATION</scope>
    <source>
        <strain evidence="7">subsp. malaccensis</strain>
    </source>
</reference>
<dbReference type="Pfam" id="PF05920">
    <property type="entry name" value="Homeobox_KN"/>
    <property type="match status" value="1"/>
</dbReference>
<evidence type="ECO:0000259" key="5">
    <source>
        <dbReference type="Pfam" id="PF05920"/>
    </source>
</evidence>
<evidence type="ECO:0000313" key="8">
    <source>
        <dbReference type="Proteomes" id="UP000012960"/>
    </source>
</evidence>
<keyword evidence="2" id="KW-0238">DNA-binding</keyword>
<dbReference type="GO" id="GO:0006355">
    <property type="term" value="P:regulation of DNA-templated transcription"/>
    <property type="evidence" value="ECO:0007669"/>
    <property type="project" value="InterPro"/>
</dbReference>
<dbReference type="GO" id="GO:0003677">
    <property type="term" value="F:DNA binding"/>
    <property type="evidence" value="ECO:0007669"/>
    <property type="project" value="UniProtKB-KW"/>
</dbReference>
<proteinExistence type="predicted"/>
<dbReference type="Gene3D" id="1.10.10.60">
    <property type="entry name" value="Homeodomain-like"/>
    <property type="match status" value="1"/>
</dbReference>
<evidence type="ECO:0000256" key="2">
    <source>
        <dbReference type="ARBA" id="ARBA00023125"/>
    </source>
</evidence>
<dbReference type="CDD" id="cd00086">
    <property type="entry name" value="homeodomain"/>
    <property type="match status" value="1"/>
</dbReference>
<dbReference type="PANTHER" id="PTHR11850">
    <property type="entry name" value="HOMEOBOX PROTEIN TRANSCRIPTION FACTORS"/>
    <property type="match status" value="1"/>
</dbReference>
<evidence type="ECO:0000256" key="1">
    <source>
        <dbReference type="ARBA" id="ARBA00004123"/>
    </source>
</evidence>
<dbReference type="InterPro" id="IPR009057">
    <property type="entry name" value="Homeodomain-like_sf"/>
</dbReference>
<dbReference type="Gramene" id="Ma02_t08330.1">
    <property type="protein sequence ID" value="Ma02_p08330.1"/>
    <property type="gene ID" value="Ma02_g08330"/>
</dbReference>
<feature type="domain" description="KN homeodomain" evidence="5">
    <location>
        <begin position="94"/>
        <end position="128"/>
    </location>
</feature>
<dbReference type="InterPro" id="IPR050224">
    <property type="entry name" value="TALE_homeobox"/>
</dbReference>
<keyword evidence="8" id="KW-1185">Reference proteome</keyword>
<dbReference type="InterPro" id="IPR008422">
    <property type="entry name" value="KN_HD"/>
</dbReference>
<gene>
    <name evidence="6" type="ORF">GSMUA_63450.1</name>
</gene>
<evidence type="ECO:0000313" key="6">
    <source>
        <dbReference type="EMBL" id="CAG1861451.1"/>
    </source>
</evidence>
<dbReference type="InParanoid" id="A0A804I0K6"/>
<evidence type="ECO:0000256" key="3">
    <source>
        <dbReference type="ARBA" id="ARBA00023155"/>
    </source>
</evidence>
<dbReference type="EnsemblPlants" id="Ma02_t08330.1">
    <property type="protein sequence ID" value="Ma02_p08330.1"/>
    <property type="gene ID" value="Ma02_g08330"/>
</dbReference>
<dbReference type="AlphaFoldDB" id="A0A804I0K6"/>
<sequence>MTVSSFDEVVGPEAAKPYTALDSSDTMIKRIKDKNLECIKETLLKKKGTTKEEATKEVQQRRKGVAVLVKQIIQIARRPQSGLPYSSVSILCAWLFEHFLDPYPNDSEKLMLAKQTGLTRISNWFINALVRLWKPMIEDIQRGDW</sequence>
<name>A0A804I0K6_MUSAM</name>